<reference evidence="3" key="1">
    <citation type="submission" date="2016-10" db="EMBL/GenBank/DDBJ databases">
        <authorList>
            <person name="Varghese N."/>
            <person name="Submissions S."/>
        </authorList>
    </citation>
    <scope>NUCLEOTIDE SEQUENCE [LARGE SCALE GENOMIC DNA]</scope>
    <source>
        <strain evidence="3">DSM 45004</strain>
    </source>
</reference>
<dbReference type="Pfam" id="PF04149">
    <property type="entry name" value="DUF397"/>
    <property type="match status" value="1"/>
</dbReference>
<sequence length="65" mass="7304">MTGLHTPTNWCKSSYSGQDTNCVEIGRVRDGAAVRDTKDRSTGYFTITGQQWVTFLNAVKTNRFD</sequence>
<evidence type="ECO:0000313" key="3">
    <source>
        <dbReference type="Proteomes" id="UP000198716"/>
    </source>
</evidence>
<accession>A0A1I2ATD8</accession>
<dbReference type="EMBL" id="FOMZ01000014">
    <property type="protein sequence ID" value="SFE47172.1"/>
    <property type="molecule type" value="Genomic_DNA"/>
</dbReference>
<gene>
    <name evidence="2" type="ORF">SAMN04487819_114106</name>
</gene>
<evidence type="ECO:0000313" key="2">
    <source>
        <dbReference type="EMBL" id="SFE47172.1"/>
    </source>
</evidence>
<dbReference type="Proteomes" id="UP000198716">
    <property type="component" value="Unassembled WGS sequence"/>
</dbReference>
<dbReference type="AlphaFoldDB" id="A0A1I2ATD8"/>
<protein>
    <recommendedName>
        <fullName evidence="1">DUF397 domain-containing protein</fullName>
    </recommendedName>
</protein>
<dbReference type="InterPro" id="IPR007278">
    <property type="entry name" value="DUF397"/>
</dbReference>
<name>A0A1I2ATD8_9ACTN</name>
<organism evidence="2 3">
    <name type="scientific">Actinopolyspora alba</name>
    <dbReference type="NCBI Taxonomy" id="673379"/>
    <lineage>
        <taxon>Bacteria</taxon>
        <taxon>Bacillati</taxon>
        <taxon>Actinomycetota</taxon>
        <taxon>Actinomycetes</taxon>
        <taxon>Actinopolysporales</taxon>
        <taxon>Actinopolysporaceae</taxon>
        <taxon>Actinopolyspora</taxon>
        <taxon>Actinopolyspora alba group</taxon>
    </lineage>
</organism>
<evidence type="ECO:0000259" key="1">
    <source>
        <dbReference type="Pfam" id="PF04149"/>
    </source>
</evidence>
<feature type="domain" description="DUF397" evidence="1">
    <location>
        <begin position="9"/>
        <end position="60"/>
    </location>
</feature>
<proteinExistence type="predicted"/>
<keyword evidence="3" id="KW-1185">Reference proteome</keyword>